<dbReference type="RefSeq" id="XP_031940604.1">
    <property type="nucleotide sequence ID" value="XM_032082199.1"/>
</dbReference>
<accession>A0A5N6I600</accession>
<dbReference type="GeneID" id="43666890"/>
<dbReference type="AlphaFoldDB" id="A0A5N6I600"/>
<name>A0A5N6I600_9EURO</name>
<dbReference type="Proteomes" id="UP000325579">
    <property type="component" value="Unassembled WGS sequence"/>
</dbReference>
<gene>
    <name evidence="1" type="ORF">BDV37DRAFT_250677</name>
</gene>
<evidence type="ECO:0000313" key="1">
    <source>
        <dbReference type="EMBL" id="KAE8403285.1"/>
    </source>
</evidence>
<proteinExistence type="predicted"/>
<dbReference type="EMBL" id="ML736778">
    <property type="protein sequence ID" value="KAE8403285.1"/>
    <property type="molecule type" value="Genomic_DNA"/>
</dbReference>
<keyword evidence="2" id="KW-1185">Reference proteome</keyword>
<evidence type="ECO:0000313" key="2">
    <source>
        <dbReference type="Proteomes" id="UP000325579"/>
    </source>
</evidence>
<accession>A0A5N7DAV5</accession>
<organism evidence="1 2">
    <name type="scientific">Aspergillus pseudonomiae</name>
    <dbReference type="NCBI Taxonomy" id="1506151"/>
    <lineage>
        <taxon>Eukaryota</taxon>
        <taxon>Fungi</taxon>
        <taxon>Dikarya</taxon>
        <taxon>Ascomycota</taxon>
        <taxon>Pezizomycotina</taxon>
        <taxon>Eurotiomycetes</taxon>
        <taxon>Eurotiomycetidae</taxon>
        <taxon>Eurotiales</taxon>
        <taxon>Aspergillaceae</taxon>
        <taxon>Aspergillus</taxon>
        <taxon>Aspergillus subgen. Circumdati</taxon>
    </lineage>
</organism>
<reference evidence="1 2" key="1">
    <citation type="submission" date="2019-04" db="EMBL/GenBank/DDBJ databases">
        <authorList>
            <consortium name="DOE Joint Genome Institute"/>
            <person name="Mondo S."/>
            <person name="Kjaerbolling I."/>
            <person name="Vesth T."/>
            <person name="Frisvad J.C."/>
            <person name="Nybo J.L."/>
            <person name="Theobald S."/>
            <person name="Kildgaard S."/>
            <person name="Isbrandt T."/>
            <person name="Kuo A."/>
            <person name="Sato A."/>
            <person name="Lyhne E.K."/>
            <person name="Kogle M.E."/>
            <person name="Wiebenga A."/>
            <person name="Kun R.S."/>
            <person name="Lubbers R.J."/>
            <person name="Makela M.R."/>
            <person name="Barry K."/>
            <person name="Chovatia M."/>
            <person name="Clum A."/>
            <person name="Daum C."/>
            <person name="Haridas S."/>
            <person name="He G."/>
            <person name="LaButti K."/>
            <person name="Lipzen A."/>
            <person name="Riley R."/>
            <person name="Salamov A."/>
            <person name="Simmons B.A."/>
            <person name="Magnuson J.K."/>
            <person name="Henrissat B."/>
            <person name="Mortensen U.H."/>
            <person name="Larsen T.O."/>
            <person name="Devries R.P."/>
            <person name="Grigoriev I.V."/>
            <person name="Machida M."/>
            <person name="Baker S.E."/>
            <person name="Andersen M.R."/>
            <person name="Cantor M.N."/>
            <person name="Hua S.X."/>
        </authorList>
    </citation>
    <scope>NUCLEOTIDE SEQUENCE [LARGE SCALE GENOMIC DNA]</scope>
    <source>
        <strain evidence="1 2">CBS 119388</strain>
    </source>
</reference>
<sequence>MGTDPFGRLPWFVLQRILSNLPSLPALHSLCRASPDIAGFLHQNNELFARIVDAIIANPVRERGLAPHVQDIIRLIILVWTPMQEIDTDIVGILHYVQERRLECPSNLKTISPSTPSAILYRLLRLIPRLRCLIHAYFHSTIKRCLQLQLEHLPRKTLFYSTRPVLDLSRRPQRGIPYTPVDIGPPTWVEEQRLLSSFLCIVLFYELRKKHIECSLAIEDGETVSALLDNNVEMFWRKVLWERSAEGQEEQIATLLHWLDQQADGRENIYSWLLYAKASEDYDHCCQCYTTVITAQMDISDIMDNDLSNRRSSRGMRCLWSCKYDPRSPLKGLSLSVFRPYGLVFWDGARMDALGFPNRLISHRIWFAWSSIFTEEDWDELLRRQSAIEAGAQFQD</sequence>
<protein>
    <submittedName>
        <fullName evidence="1">Uncharacterized protein</fullName>
    </submittedName>
</protein>
<dbReference type="OrthoDB" id="4358152at2759"/>